<dbReference type="Gene3D" id="3.10.180.10">
    <property type="entry name" value="2,3-Dihydroxybiphenyl 1,2-Dioxygenase, domain 1"/>
    <property type="match status" value="2"/>
</dbReference>
<feature type="domain" description="VOC" evidence="1">
    <location>
        <begin position="22"/>
        <end position="139"/>
    </location>
</feature>
<dbReference type="EMBL" id="JAYXHS010000002">
    <property type="protein sequence ID" value="MEC5386123.1"/>
    <property type="molecule type" value="Genomic_DNA"/>
</dbReference>
<dbReference type="InterPro" id="IPR029068">
    <property type="entry name" value="Glyas_Bleomycin-R_OHBP_Dase"/>
</dbReference>
<keyword evidence="2" id="KW-0560">Oxidoreductase</keyword>
<keyword evidence="2" id="KW-0223">Dioxygenase</keyword>
<dbReference type="Pfam" id="PF14696">
    <property type="entry name" value="Glyoxalase_5"/>
    <property type="match status" value="1"/>
</dbReference>
<dbReference type="Proteomes" id="UP001331561">
    <property type="component" value="Unassembled WGS sequence"/>
</dbReference>
<evidence type="ECO:0000313" key="2">
    <source>
        <dbReference type="EMBL" id="MEC5386123.1"/>
    </source>
</evidence>
<evidence type="ECO:0000259" key="1">
    <source>
        <dbReference type="PROSITE" id="PS51819"/>
    </source>
</evidence>
<accession>A0ABU6K2T8</accession>
<dbReference type="SUPFAM" id="SSF54593">
    <property type="entry name" value="Glyoxalase/Bleomycin resistance protein/Dihydroxybiphenyl dioxygenase"/>
    <property type="match status" value="2"/>
</dbReference>
<evidence type="ECO:0000313" key="3">
    <source>
        <dbReference type="Proteomes" id="UP001331561"/>
    </source>
</evidence>
<proteinExistence type="predicted"/>
<dbReference type="InterPro" id="IPR037523">
    <property type="entry name" value="VOC_core"/>
</dbReference>
<sequence length="298" mass="32369">MNALTSGREIVPEASNPIGIAGIEFIEYATRQPQALGRVLEAMGFQAVARHRSREILLYRQGTMNLVVNAHADDARVSATEGGTPVISALAFRVRDAQQAHARCIELGAWEVASHARAMELHIPAIHGPGGSRFYFVDRWQEFSIYDVDFVPIQGANPAPPAIAGMHYFGMVQYVGAGRGLDWSVYYERMFGFEPISNEERFGIMPKGMLMRSPASSAGDSFLWQLVEPFAGVEDEELVNESLQRIGIGAPDVPGAVAALSARGVDFVDSTELHPEDRGALTRAALGSVAFELVHQSA</sequence>
<dbReference type="RefSeq" id="WP_327599098.1">
    <property type="nucleotide sequence ID" value="NZ_JAYXHS010000002.1"/>
</dbReference>
<gene>
    <name evidence="2" type="ORF">VVD49_10325</name>
</gene>
<reference evidence="2 3" key="1">
    <citation type="submission" date="2024-01" db="EMBL/GenBank/DDBJ databases">
        <title>Uliginosibacterium soil sp. nov.</title>
        <authorList>
            <person name="Lv Y."/>
        </authorList>
    </citation>
    <scope>NUCLEOTIDE SEQUENCE [LARGE SCALE GENOMIC DNA]</scope>
    <source>
        <strain evidence="2 3">H3</strain>
    </source>
</reference>
<dbReference type="PROSITE" id="PS51819">
    <property type="entry name" value="VOC"/>
    <property type="match status" value="1"/>
</dbReference>
<dbReference type="GO" id="GO:0051213">
    <property type="term" value="F:dioxygenase activity"/>
    <property type="evidence" value="ECO:0007669"/>
    <property type="project" value="UniProtKB-KW"/>
</dbReference>
<protein>
    <submittedName>
        <fullName evidence="2">4-hydroxyphenylpyruvate dioxygenase</fullName>
    </submittedName>
</protein>
<name>A0ABU6K2T8_9RHOO</name>
<keyword evidence="3" id="KW-1185">Reference proteome</keyword>
<comment type="caution">
    <text evidence="2">The sequence shown here is derived from an EMBL/GenBank/DDBJ whole genome shotgun (WGS) entry which is preliminary data.</text>
</comment>
<organism evidence="2 3">
    <name type="scientific">Uliginosibacterium silvisoli</name>
    <dbReference type="NCBI Taxonomy" id="3114758"/>
    <lineage>
        <taxon>Bacteria</taxon>
        <taxon>Pseudomonadati</taxon>
        <taxon>Pseudomonadota</taxon>
        <taxon>Betaproteobacteria</taxon>
        <taxon>Rhodocyclales</taxon>
        <taxon>Zoogloeaceae</taxon>
        <taxon>Uliginosibacterium</taxon>
    </lineage>
</organism>